<accession>A0A4R0NEB9</accession>
<evidence type="ECO:0000313" key="2">
    <source>
        <dbReference type="EMBL" id="TCC98789.1"/>
    </source>
</evidence>
<dbReference type="AlphaFoldDB" id="A0A4R0NEB9"/>
<gene>
    <name evidence="2" type="ORF">EZ444_05810</name>
</gene>
<dbReference type="EMBL" id="SJSM01000002">
    <property type="protein sequence ID" value="TCC98789.1"/>
    <property type="molecule type" value="Genomic_DNA"/>
</dbReference>
<evidence type="ECO:0000313" key="3">
    <source>
        <dbReference type="Proteomes" id="UP000291117"/>
    </source>
</evidence>
<keyword evidence="3" id="KW-1185">Reference proteome</keyword>
<sequence>MNDIKSLADQLRSSIISPPAGPESKTSAEGKPKKQSKAVSAPAILEEIRDYDNADHKNMVHVRFDKKTAQLLSHFKMATGIDLTKLIAFSVRRLLTQHPEIKSIVQQYIQNLEL</sequence>
<feature type="region of interest" description="Disordered" evidence="1">
    <location>
        <begin position="1"/>
        <end position="40"/>
    </location>
</feature>
<proteinExistence type="predicted"/>
<protein>
    <submittedName>
        <fullName evidence="2">Uncharacterized protein</fullName>
    </submittedName>
</protein>
<reference evidence="2 3" key="1">
    <citation type="submission" date="2019-02" db="EMBL/GenBank/DDBJ databases">
        <title>Pedobacter sp. RP-3-8 sp. nov., isolated from Arctic soil.</title>
        <authorList>
            <person name="Dahal R.H."/>
        </authorList>
    </citation>
    <scope>NUCLEOTIDE SEQUENCE [LARGE SCALE GENOMIC DNA]</scope>
    <source>
        <strain evidence="2 3">RP-3-8</strain>
    </source>
</reference>
<name>A0A4R0NEB9_9SPHI</name>
<dbReference type="OrthoDB" id="709892at2"/>
<comment type="caution">
    <text evidence="2">The sequence shown here is derived from an EMBL/GenBank/DDBJ whole genome shotgun (WGS) entry which is preliminary data.</text>
</comment>
<organism evidence="2 3">
    <name type="scientific">Pedobacter hiemivivus</name>
    <dbReference type="NCBI Taxonomy" id="2530454"/>
    <lineage>
        <taxon>Bacteria</taxon>
        <taxon>Pseudomonadati</taxon>
        <taxon>Bacteroidota</taxon>
        <taxon>Sphingobacteriia</taxon>
        <taxon>Sphingobacteriales</taxon>
        <taxon>Sphingobacteriaceae</taxon>
        <taxon>Pedobacter</taxon>
    </lineage>
</organism>
<dbReference type="RefSeq" id="WP_131607769.1">
    <property type="nucleotide sequence ID" value="NZ_SJSM01000002.1"/>
</dbReference>
<dbReference type="Proteomes" id="UP000291117">
    <property type="component" value="Unassembled WGS sequence"/>
</dbReference>
<evidence type="ECO:0000256" key="1">
    <source>
        <dbReference type="SAM" id="MobiDB-lite"/>
    </source>
</evidence>